<dbReference type="InterPro" id="IPR011033">
    <property type="entry name" value="PRC_barrel-like_sf"/>
</dbReference>
<evidence type="ECO:0000313" key="3">
    <source>
        <dbReference type="EMBL" id="MBP0438117.1"/>
    </source>
</evidence>
<dbReference type="PANTHER" id="PTHR36505">
    <property type="entry name" value="BLR1072 PROTEIN"/>
    <property type="match status" value="1"/>
</dbReference>
<keyword evidence="4" id="KW-1185">Reference proteome</keyword>
<gene>
    <name evidence="3" type="ORF">J5Y06_05620</name>
</gene>
<dbReference type="EMBL" id="JAGIYY010000001">
    <property type="protein sequence ID" value="MBP0438117.1"/>
    <property type="molecule type" value="Genomic_DNA"/>
</dbReference>
<reference evidence="3" key="1">
    <citation type="submission" date="2021-03" db="EMBL/GenBank/DDBJ databases">
        <title>Genome sequencing and assembly of Tianweitania sediminis.</title>
        <authorList>
            <person name="Chhetri G."/>
        </authorList>
    </citation>
    <scope>NUCLEOTIDE SEQUENCE</scope>
    <source>
        <strain evidence="3">Z8</strain>
    </source>
</reference>
<sequence length="214" mass="20942">MTQPTGNTTEGAMQTTGASAEMQSQGGFITYQEGNQVLGSGLMGANIRGADGENIGTVDDLLLDRNGQVQAVVVGVGGFLGIGQKNVAIANDQLEFVLAQDAAAMSGDAGTAAAPAGTTPTAAAPAGGATTASTTNPDPAAVPADGTATGAATGTAPMAGTTTDTAATGNTGMTGTDMPTTDSRFGWSGAGLDHIQVSFTRQQLEDAPAFEAAE</sequence>
<feature type="region of interest" description="Disordered" evidence="1">
    <location>
        <begin position="109"/>
        <end position="176"/>
    </location>
</feature>
<comment type="caution">
    <text evidence="3">The sequence shown here is derived from an EMBL/GenBank/DDBJ whole genome shotgun (WGS) entry which is preliminary data.</text>
</comment>
<evidence type="ECO:0000313" key="4">
    <source>
        <dbReference type="Proteomes" id="UP000666240"/>
    </source>
</evidence>
<dbReference type="SUPFAM" id="SSF50346">
    <property type="entry name" value="PRC-barrel domain"/>
    <property type="match status" value="1"/>
</dbReference>
<organism evidence="3 4">
    <name type="scientific">Tianweitania sediminis</name>
    <dbReference type="NCBI Taxonomy" id="1502156"/>
    <lineage>
        <taxon>Bacteria</taxon>
        <taxon>Pseudomonadati</taxon>
        <taxon>Pseudomonadota</taxon>
        <taxon>Alphaproteobacteria</taxon>
        <taxon>Hyphomicrobiales</taxon>
        <taxon>Phyllobacteriaceae</taxon>
        <taxon>Tianweitania</taxon>
    </lineage>
</organism>
<proteinExistence type="predicted"/>
<evidence type="ECO:0000256" key="1">
    <source>
        <dbReference type="SAM" id="MobiDB-lite"/>
    </source>
</evidence>
<dbReference type="Gene3D" id="2.30.30.240">
    <property type="entry name" value="PRC-barrel domain"/>
    <property type="match status" value="1"/>
</dbReference>
<evidence type="ECO:0000259" key="2">
    <source>
        <dbReference type="Pfam" id="PF05239"/>
    </source>
</evidence>
<protein>
    <submittedName>
        <fullName evidence="3">PRC-barrel domain-containing protein</fullName>
    </submittedName>
</protein>
<dbReference type="InterPro" id="IPR027275">
    <property type="entry name" value="PRC-brl_dom"/>
</dbReference>
<name>A0A8J7R5I9_9HYPH</name>
<dbReference type="Pfam" id="PF05239">
    <property type="entry name" value="PRC"/>
    <property type="match status" value="1"/>
</dbReference>
<accession>A0A8J7R5I9</accession>
<feature type="domain" description="PRC-barrel" evidence="2">
    <location>
        <begin position="40"/>
        <end position="89"/>
    </location>
</feature>
<dbReference type="PANTHER" id="PTHR36505:SF1">
    <property type="entry name" value="BLR1072 PROTEIN"/>
    <property type="match status" value="1"/>
</dbReference>
<dbReference type="RefSeq" id="WP_209334046.1">
    <property type="nucleotide sequence ID" value="NZ_JAGIYY010000001.1"/>
</dbReference>
<dbReference type="Proteomes" id="UP000666240">
    <property type="component" value="Unassembled WGS sequence"/>
</dbReference>
<dbReference type="AlphaFoldDB" id="A0A8J7R5I9"/>